<dbReference type="STRING" id="333138.LQ50_09580"/>
<dbReference type="Proteomes" id="UP000030832">
    <property type="component" value="Unassembled WGS sequence"/>
</dbReference>
<keyword evidence="1" id="KW-0378">Hydrolase</keyword>
<sequence length="139" mass="16095">MIPIKKAYGYVTRIKEGKTQVLVFQHPITEAGIQIPKGTVQPEEDTEYTVIREIEEETGLRNFHVEHLLAEDLWENDDGAIHNRFFYKITVSNVADEWDYKPTGGGEEEGLTFHFFWISTANEVELIRGHGDYLNHIFN</sequence>
<feature type="domain" description="Nudix hydrolase" evidence="2">
    <location>
        <begin position="3"/>
        <end position="139"/>
    </location>
</feature>
<evidence type="ECO:0000256" key="1">
    <source>
        <dbReference type="ARBA" id="ARBA00022801"/>
    </source>
</evidence>
<dbReference type="GO" id="GO:0016787">
    <property type="term" value="F:hydrolase activity"/>
    <property type="evidence" value="ECO:0007669"/>
    <property type="project" value="UniProtKB-KW"/>
</dbReference>
<dbReference type="PROSITE" id="PS00893">
    <property type="entry name" value="NUDIX_BOX"/>
    <property type="match status" value="1"/>
</dbReference>
<organism evidence="3 4">
    <name type="scientific">Halalkalibacter okhensis</name>
    <dbReference type="NCBI Taxonomy" id="333138"/>
    <lineage>
        <taxon>Bacteria</taxon>
        <taxon>Bacillati</taxon>
        <taxon>Bacillota</taxon>
        <taxon>Bacilli</taxon>
        <taxon>Bacillales</taxon>
        <taxon>Bacillaceae</taxon>
        <taxon>Halalkalibacter</taxon>
    </lineage>
</organism>
<accession>A0A0B0ID54</accession>
<protein>
    <submittedName>
        <fullName evidence="3">DNA mismatch repair protein MutT</fullName>
    </submittedName>
</protein>
<dbReference type="PROSITE" id="PS51462">
    <property type="entry name" value="NUDIX"/>
    <property type="match status" value="1"/>
</dbReference>
<dbReference type="RefSeq" id="WP_034628315.1">
    <property type="nucleotide sequence ID" value="NZ_JRJU01000009.1"/>
</dbReference>
<dbReference type="CDD" id="cd04663">
    <property type="entry name" value="NUDIX_Hydrolase"/>
    <property type="match status" value="1"/>
</dbReference>
<evidence type="ECO:0000313" key="4">
    <source>
        <dbReference type="Proteomes" id="UP000030832"/>
    </source>
</evidence>
<reference evidence="3 4" key="1">
    <citation type="submission" date="2014-09" db="EMBL/GenBank/DDBJ databases">
        <title>Genome sequencing and annotation of Bacillus Okhensis strain Kh10-101T.</title>
        <authorList>
            <person name="Prakash J.S."/>
        </authorList>
    </citation>
    <scope>NUCLEOTIDE SEQUENCE [LARGE SCALE GENOMIC DNA]</scope>
    <source>
        <strain evidence="4">Kh10-101T</strain>
    </source>
</reference>
<name>A0A0B0ID54_9BACI</name>
<evidence type="ECO:0000259" key="2">
    <source>
        <dbReference type="PROSITE" id="PS51462"/>
    </source>
</evidence>
<evidence type="ECO:0000313" key="3">
    <source>
        <dbReference type="EMBL" id="KHF40503.1"/>
    </source>
</evidence>
<proteinExistence type="predicted"/>
<dbReference type="SUPFAM" id="SSF55811">
    <property type="entry name" value="Nudix"/>
    <property type="match status" value="1"/>
</dbReference>
<dbReference type="EMBL" id="JRJU01000009">
    <property type="protein sequence ID" value="KHF40503.1"/>
    <property type="molecule type" value="Genomic_DNA"/>
</dbReference>
<dbReference type="OrthoDB" id="2661124at2"/>
<dbReference type="Pfam" id="PF00293">
    <property type="entry name" value="NUDIX"/>
    <property type="match status" value="1"/>
</dbReference>
<dbReference type="eggNOG" id="COG0494">
    <property type="taxonomic scope" value="Bacteria"/>
</dbReference>
<keyword evidence="4" id="KW-1185">Reference proteome</keyword>
<gene>
    <name evidence="3" type="ORF">LQ50_09580</name>
</gene>
<dbReference type="Gene3D" id="3.90.79.10">
    <property type="entry name" value="Nucleoside Triphosphate Pyrophosphohydrolase"/>
    <property type="match status" value="1"/>
</dbReference>
<dbReference type="InterPro" id="IPR015797">
    <property type="entry name" value="NUDIX_hydrolase-like_dom_sf"/>
</dbReference>
<dbReference type="InterPro" id="IPR000086">
    <property type="entry name" value="NUDIX_hydrolase_dom"/>
</dbReference>
<dbReference type="InterPro" id="IPR020084">
    <property type="entry name" value="NUDIX_hydrolase_CS"/>
</dbReference>
<comment type="caution">
    <text evidence="3">The sequence shown here is derived from an EMBL/GenBank/DDBJ whole genome shotgun (WGS) entry which is preliminary data.</text>
</comment>
<dbReference type="AlphaFoldDB" id="A0A0B0ID54"/>